<dbReference type="Proteomes" id="UP000054776">
    <property type="component" value="Unassembled WGS sequence"/>
</dbReference>
<accession>A0A0V1BIK2</accession>
<evidence type="ECO:0000313" key="1">
    <source>
        <dbReference type="EMBL" id="KRY36997.1"/>
    </source>
</evidence>
<comment type="caution">
    <text evidence="1">The sequence shown here is derived from an EMBL/GenBank/DDBJ whole genome shotgun (WGS) entry which is preliminary data.</text>
</comment>
<proteinExistence type="predicted"/>
<gene>
    <name evidence="1" type="ORF">T01_4913</name>
</gene>
<evidence type="ECO:0000313" key="2">
    <source>
        <dbReference type="Proteomes" id="UP000054776"/>
    </source>
</evidence>
<protein>
    <submittedName>
        <fullName evidence="1">Uncharacterized protein</fullName>
    </submittedName>
</protein>
<sequence>MNSVNFTDELYLDKQFPEGCNDFVSTVELYLKRDLKEVHNRKCDIILENRVICVDFSFFVKKKSIDYCPLNLVAFVGEYEMIDLWQLLATNSSLLRKSRSDT</sequence>
<dbReference type="InParanoid" id="A0A0V1BIK2"/>
<organism evidence="1 2">
    <name type="scientific">Trichinella spiralis</name>
    <name type="common">Trichina worm</name>
    <dbReference type="NCBI Taxonomy" id="6334"/>
    <lineage>
        <taxon>Eukaryota</taxon>
        <taxon>Metazoa</taxon>
        <taxon>Ecdysozoa</taxon>
        <taxon>Nematoda</taxon>
        <taxon>Enoplea</taxon>
        <taxon>Dorylaimia</taxon>
        <taxon>Trichinellida</taxon>
        <taxon>Trichinellidae</taxon>
        <taxon>Trichinella</taxon>
    </lineage>
</organism>
<reference evidence="1 2" key="1">
    <citation type="submission" date="2015-01" db="EMBL/GenBank/DDBJ databases">
        <title>Evolution of Trichinella species and genotypes.</title>
        <authorList>
            <person name="Korhonen P.K."/>
            <person name="Edoardo P."/>
            <person name="Giuseppe L.R."/>
            <person name="Gasser R.B."/>
        </authorList>
    </citation>
    <scope>NUCLEOTIDE SEQUENCE [LARGE SCALE GENOMIC DNA]</scope>
    <source>
        <strain evidence="1">ISS3</strain>
    </source>
</reference>
<dbReference type="EMBL" id="JYDH01000037">
    <property type="protein sequence ID" value="KRY36997.1"/>
    <property type="molecule type" value="Genomic_DNA"/>
</dbReference>
<name>A0A0V1BIK2_TRISP</name>
<dbReference type="AlphaFoldDB" id="A0A0V1BIK2"/>
<keyword evidence="2" id="KW-1185">Reference proteome</keyword>